<sequence length="90" mass="9456">MTASAARRPRSDGGRARDAGARPEERIGLPLGRHLQLNAGVALPVLVSLRRSAWDARQVVAAGPDGYGTFPEERLTGPVFLTVAPGIGAR</sequence>
<proteinExistence type="predicted"/>
<protein>
    <submittedName>
        <fullName evidence="2">Uncharacterized protein</fullName>
    </submittedName>
</protein>
<comment type="caution">
    <text evidence="2">The sequence shown here is derived from an EMBL/GenBank/DDBJ whole genome shotgun (WGS) entry which is preliminary data.</text>
</comment>
<accession>A0A150QZI9</accession>
<evidence type="ECO:0000313" key="3">
    <source>
        <dbReference type="Proteomes" id="UP000075260"/>
    </source>
</evidence>
<name>A0A150QZI9_SORCE</name>
<feature type="region of interest" description="Disordered" evidence="1">
    <location>
        <begin position="1"/>
        <end position="25"/>
    </location>
</feature>
<gene>
    <name evidence="2" type="ORF">BE15_27770</name>
</gene>
<reference evidence="2 3" key="1">
    <citation type="submission" date="2014-02" db="EMBL/GenBank/DDBJ databases">
        <title>The small core and large imbalanced accessory genome model reveals a collaborative survival strategy of Sorangium cellulosum strains in nature.</title>
        <authorList>
            <person name="Han K."/>
            <person name="Peng R."/>
            <person name="Blom J."/>
            <person name="Li Y.-Z."/>
        </authorList>
    </citation>
    <scope>NUCLEOTIDE SEQUENCE [LARGE SCALE GENOMIC DNA]</scope>
    <source>
        <strain evidence="2 3">So0008-312</strain>
    </source>
</reference>
<dbReference type="Proteomes" id="UP000075260">
    <property type="component" value="Unassembled WGS sequence"/>
</dbReference>
<evidence type="ECO:0000313" key="2">
    <source>
        <dbReference type="EMBL" id="KYF73365.1"/>
    </source>
</evidence>
<organism evidence="2 3">
    <name type="scientific">Sorangium cellulosum</name>
    <name type="common">Polyangium cellulosum</name>
    <dbReference type="NCBI Taxonomy" id="56"/>
    <lineage>
        <taxon>Bacteria</taxon>
        <taxon>Pseudomonadati</taxon>
        <taxon>Myxococcota</taxon>
        <taxon>Polyangia</taxon>
        <taxon>Polyangiales</taxon>
        <taxon>Polyangiaceae</taxon>
        <taxon>Sorangium</taxon>
    </lineage>
</organism>
<feature type="compositionally biased region" description="Basic and acidic residues" evidence="1">
    <location>
        <begin position="9"/>
        <end position="25"/>
    </location>
</feature>
<evidence type="ECO:0000256" key="1">
    <source>
        <dbReference type="SAM" id="MobiDB-lite"/>
    </source>
</evidence>
<dbReference type="AlphaFoldDB" id="A0A150QZI9"/>
<dbReference type="EMBL" id="JEMA01000196">
    <property type="protein sequence ID" value="KYF73365.1"/>
    <property type="molecule type" value="Genomic_DNA"/>
</dbReference>